<keyword evidence="1" id="KW-1133">Transmembrane helix</keyword>
<reference evidence="3" key="1">
    <citation type="submission" date="2016-11" db="EMBL/GenBank/DDBJ databases">
        <authorList>
            <person name="Varghese N."/>
            <person name="Submissions S."/>
        </authorList>
    </citation>
    <scope>NUCLEOTIDE SEQUENCE [LARGE SCALE GENOMIC DNA]</scope>
    <source>
        <strain evidence="3">DSM 16990</strain>
    </source>
</reference>
<proteinExistence type="predicted"/>
<keyword evidence="1" id="KW-0472">Membrane</keyword>
<dbReference type="RefSeq" id="WP_073232432.1">
    <property type="nucleotide sequence ID" value="NZ_FQUQ01000003.1"/>
</dbReference>
<dbReference type="AlphaFoldDB" id="A0A1M5EKJ5"/>
<gene>
    <name evidence="2" type="ORF">SAMN04488522_103688</name>
</gene>
<feature type="transmembrane region" description="Helical" evidence="1">
    <location>
        <begin position="80"/>
        <end position="101"/>
    </location>
</feature>
<keyword evidence="1" id="KW-0812">Transmembrane</keyword>
<protein>
    <recommendedName>
        <fullName evidence="4">Lipoprotein</fullName>
    </recommendedName>
</protein>
<evidence type="ECO:0000313" key="3">
    <source>
        <dbReference type="Proteomes" id="UP000184287"/>
    </source>
</evidence>
<accession>A0A1M5EKJ5</accession>
<evidence type="ECO:0000256" key="1">
    <source>
        <dbReference type="SAM" id="Phobius"/>
    </source>
</evidence>
<dbReference type="STRING" id="288992.SAMN04488522_103688"/>
<keyword evidence="3" id="KW-1185">Reference proteome</keyword>
<organism evidence="2 3">
    <name type="scientific">Pedobacter caeni</name>
    <dbReference type="NCBI Taxonomy" id="288992"/>
    <lineage>
        <taxon>Bacteria</taxon>
        <taxon>Pseudomonadati</taxon>
        <taxon>Bacteroidota</taxon>
        <taxon>Sphingobacteriia</taxon>
        <taxon>Sphingobacteriales</taxon>
        <taxon>Sphingobacteriaceae</taxon>
        <taxon>Pedobacter</taxon>
    </lineage>
</organism>
<name>A0A1M5EKJ5_9SPHI</name>
<dbReference type="Proteomes" id="UP000184287">
    <property type="component" value="Unassembled WGS sequence"/>
</dbReference>
<dbReference type="EMBL" id="FQUQ01000003">
    <property type="protein sequence ID" value="SHF79717.1"/>
    <property type="molecule type" value="Genomic_DNA"/>
</dbReference>
<dbReference type="PROSITE" id="PS51257">
    <property type="entry name" value="PROKAR_LIPOPROTEIN"/>
    <property type="match status" value="1"/>
</dbReference>
<evidence type="ECO:0000313" key="2">
    <source>
        <dbReference type="EMBL" id="SHF79717.1"/>
    </source>
</evidence>
<evidence type="ECO:0008006" key="4">
    <source>
        <dbReference type="Google" id="ProtNLM"/>
    </source>
</evidence>
<dbReference type="OrthoDB" id="769010at2"/>
<sequence>MYKLSNPTRNVNTGRLNSLLLFVLMGCFVLSACSVRKGIQSFFAEVSPVASTSVKASKICTVASSSADESLLFKQNVTQMSASALVLFFLLPDFLLSVLFFKKDKYSAVPSGPDLSGSPVPLFIKNRLLLI</sequence>